<evidence type="ECO:0000313" key="1">
    <source>
        <dbReference type="EMBL" id="SPD11312.1"/>
    </source>
</evidence>
<accession>A0A2N9HGQ1</accession>
<dbReference type="EMBL" id="OIVN01003447">
    <property type="protein sequence ID" value="SPD11312.1"/>
    <property type="molecule type" value="Genomic_DNA"/>
</dbReference>
<proteinExistence type="predicted"/>
<gene>
    <name evidence="1" type="ORF">FSB_LOCUS39194</name>
</gene>
<name>A0A2N9HGQ1_FAGSY</name>
<protein>
    <submittedName>
        <fullName evidence="1">Uncharacterized protein</fullName>
    </submittedName>
</protein>
<reference evidence="1" key="1">
    <citation type="submission" date="2018-02" db="EMBL/GenBank/DDBJ databases">
        <authorList>
            <person name="Cohen D.B."/>
            <person name="Kent A.D."/>
        </authorList>
    </citation>
    <scope>NUCLEOTIDE SEQUENCE</scope>
</reference>
<sequence>MGEAASFHDGLLDDSAILRTALSLVSSRRSRFKRSCPSFSSSLWKVVLRVVNPISTGITASVPKVSLKGVYFVGVLTVVRYAHNTLGSSSTHILFAPSSWVLICLRLIRMLMWHHGGMIRGTWHVLAACWRALDGCQHIQARGEHMKTREKEGRHSAGAWKRVTRKVFIPTRLGRLRVDGKVVTPAARGKEGLLSDGAWKSVTTLMMKISPGVDRSGDDLHRSGVCFPSLKRLRVDRKVVTSAARGKEGLLSDGAWKSVTTLMMKISLGVDRSGDDLHRSGVCFPPLKAKKEVWRLCNFYTASQELKLLENQLTAIKRAEERKTCKRQESDRSGHRFGAGLGGSDAFSSTWPSGGRWILGHMEGLWPFIWQVVASSCMVLGDAARASSPGFAEDTCAR</sequence>
<dbReference type="AlphaFoldDB" id="A0A2N9HGQ1"/>
<organism evidence="1">
    <name type="scientific">Fagus sylvatica</name>
    <name type="common">Beechnut</name>
    <dbReference type="NCBI Taxonomy" id="28930"/>
    <lineage>
        <taxon>Eukaryota</taxon>
        <taxon>Viridiplantae</taxon>
        <taxon>Streptophyta</taxon>
        <taxon>Embryophyta</taxon>
        <taxon>Tracheophyta</taxon>
        <taxon>Spermatophyta</taxon>
        <taxon>Magnoliopsida</taxon>
        <taxon>eudicotyledons</taxon>
        <taxon>Gunneridae</taxon>
        <taxon>Pentapetalae</taxon>
        <taxon>rosids</taxon>
        <taxon>fabids</taxon>
        <taxon>Fagales</taxon>
        <taxon>Fagaceae</taxon>
        <taxon>Fagus</taxon>
    </lineage>
</organism>